<evidence type="ECO:0000313" key="2">
    <source>
        <dbReference type="EMBL" id="KAF2875280.1"/>
    </source>
</evidence>
<comment type="caution">
    <text evidence="2">The sequence shown here is derived from an EMBL/GenBank/DDBJ whole genome shotgun (WGS) entry which is preliminary data.</text>
</comment>
<dbReference type="EMBL" id="JAADJZ010000005">
    <property type="protein sequence ID" value="KAF2875280.1"/>
    <property type="molecule type" value="Genomic_DNA"/>
</dbReference>
<dbReference type="AlphaFoldDB" id="A0A7C8MAC6"/>
<dbReference type="Proteomes" id="UP000481861">
    <property type="component" value="Unassembled WGS sequence"/>
</dbReference>
<keyword evidence="3" id="KW-1185">Reference proteome</keyword>
<accession>A0A7C8MAC6</accession>
<feature type="signal peptide" evidence="1">
    <location>
        <begin position="1"/>
        <end position="17"/>
    </location>
</feature>
<evidence type="ECO:0000313" key="3">
    <source>
        <dbReference type="Proteomes" id="UP000481861"/>
    </source>
</evidence>
<proteinExistence type="predicted"/>
<evidence type="ECO:0000256" key="1">
    <source>
        <dbReference type="SAM" id="SignalP"/>
    </source>
</evidence>
<sequence>MLTATLALALAAGHVHSGPLHPDNHSTAIVSTPCRALDAAALQQRAMRLEADVHGRRCVRWHTTRSPCAHHPHPHHHPRPLRLGRDCVSAWSALADRRRACRSPGVAFGTFPPMLQLRSSYGELRHPRGSRR</sequence>
<keyword evidence="1" id="KW-0732">Signal</keyword>
<name>A0A7C8MAC6_9PLEO</name>
<reference evidence="2 3" key="1">
    <citation type="submission" date="2020-01" db="EMBL/GenBank/DDBJ databases">
        <authorList>
            <consortium name="DOE Joint Genome Institute"/>
            <person name="Haridas S."/>
            <person name="Albert R."/>
            <person name="Binder M."/>
            <person name="Bloem J."/>
            <person name="Labutti K."/>
            <person name="Salamov A."/>
            <person name="Andreopoulos B."/>
            <person name="Baker S.E."/>
            <person name="Barry K."/>
            <person name="Bills G."/>
            <person name="Bluhm B.H."/>
            <person name="Cannon C."/>
            <person name="Castanera R."/>
            <person name="Culley D.E."/>
            <person name="Daum C."/>
            <person name="Ezra D."/>
            <person name="Gonzalez J.B."/>
            <person name="Henrissat B."/>
            <person name="Kuo A."/>
            <person name="Liang C."/>
            <person name="Lipzen A."/>
            <person name="Lutzoni F."/>
            <person name="Magnuson J."/>
            <person name="Mondo S."/>
            <person name="Nolan M."/>
            <person name="Ohm R."/>
            <person name="Pangilinan J."/>
            <person name="Park H.-J.H."/>
            <person name="Ramirez L."/>
            <person name="Alfaro M."/>
            <person name="Sun H."/>
            <person name="Tritt A."/>
            <person name="Yoshinaga Y."/>
            <person name="Zwiers L.-H.L."/>
            <person name="Turgeon B.G."/>
            <person name="Goodwin S.B."/>
            <person name="Spatafora J.W."/>
            <person name="Crous P.W."/>
            <person name="Grigoriev I.V."/>
        </authorList>
    </citation>
    <scope>NUCLEOTIDE SEQUENCE [LARGE SCALE GENOMIC DNA]</scope>
    <source>
        <strain evidence="2 3">CBS 611.86</strain>
    </source>
</reference>
<gene>
    <name evidence="2" type="ORF">BDV95DRAFT_591989</name>
</gene>
<organism evidence="2 3">
    <name type="scientific">Massariosphaeria phaeospora</name>
    <dbReference type="NCBI Taxonomy" id="100035"/>
    <lineage>
        <taxon>Eukaryota</taxon>
        <taxon>Fungi</taxon>
        <taxon>Dikarya</taxon>
        <taxon>Ascomycota</taxon>
        <taxon>Pezizomycotina</taxon>
        <taxon>Dothideomycetes</taxon>
        <taxon>Pleosporomycetidae</taxon>
        <taxon>Pleosporales</taxon>
        <taxon>Pleosporales incertae sedis</taxon>
        <taxon>Massariosphaeria</taxon>
    </lineage>
</organism>
<protein>
    <submittedName>
        <fullName evidence="2">Uncharacterized protein</fullName>
    </submittedName>
</protein>
<feature type="chain" id="PRO_5028893339" evidence="1">
    <location>
        <begin position="18"/>
        <end position="132"/>
    </location>
</feature>